<evidence type="ECO:0000256" key="2">
    <source>
        <dbReference type="SAM" id="MobiDB-lite"/>
    </source>
</evidence>
<evidence type="ECO:0000259" key="3">
    <source>
        <dbReference type="PROSITE" id="PS50158"/>
    </source>
</evidence>
<evidence type="ECO:0000313" key="5">
    <source>
        <dbReference type="Proteomes" id="UP000242715"/>
    </source>
</evidence>
<feature type="region of interest" description="Disordered" evidence="2">
    <location>
        <begin position="178"/>
        <end position="250"/>
    </location>
</feature>
<dbReference type="Pfam" id="PF13966">
    <property type="entry name" value="zf-RVT"/>
    <property type="match status" value="1"/>
</dbReference>
<keyword evidence="1" id="KW-0863">Zinc-finger</keyword>
<dbReference type="InterPro" id="IPR001878">
    <property type="entry name" value="Znf_CCHC"/>
</dbReference>
<dbReference type="Pfam" id="PF00078">
    <property type="entry name" value="RVT_1"/>
    <property type="match status" value="1"/>
</dbReference>
<gene>
    <name evidence="4" type="ORF">TSUD_226360</name>
</gene>
<dbReference type="Pfam" id="PF14111">
    <property type="entry name" value="DUF4283"/>
    <property type="match status" value="1"/>
</dbReference>
<keyword evidence="5" id="KW-1185">Reference proteome</keyword>
<keyword evidence="1" id="KW-0479">Metal-binding</keyword>
<evidence type="ECO:0000256" key="1">
    <source>
        <dbReference type="PROSITE-ProRule" id="PRU00047"/>
    </source>
</evidence>
<dbReference type="OrthoDB" id="1741517at2759"/>
<dbReference type="InterPro" id="IPR036691">
    <property type="entry name" value="Endo/exonu/phosph_ase_sf"/>
</dbReference>
<dbReference type="PANTHER" id="PTHR33116:SF86">
    <property type="entry name" value="REVERSE TRANSCRIPTASE DOMAIN-CONTAINING PROTEIN"/>
    <property type="match status" value="1"/>
</dbReference>
<dbReference type="CDD" id="cd01650">
    <property type="entry name" value="RT_nLTR_like"/>
    <property type="match status" value="1"/>
</dbReference>
<sequence length="1423" mass="162722">MLRFTTEVAIDSAARVAIEVHVRRSDVWRPVKGMTVKEATQGLYLFKFFHPLDVEEVLKGGPWTFDNFILIIDRARSCELYGEFVEYDKNNNTSFWRKYMRVKVRVDVRSPLKIEKKIKLNGGKGGVVKFRYEKLGLFCFVCGRLGHAENKCEVKYAMERDDGRRSWSNEIKAEVRRPSGRVGSRWLHEEGRNMADVDASNNSGERGSQQTGPAQTSVASPRESRGPENGGIVSTVRGHSPPLRPASIRQSSSIQGSFIEAPAVSLISNGHTTTAQLTTTPALNEGNQLNSDDMDTQFPGLPGLMIILSWNCRGLGGPSAIPNLKKLARGHKPDILFLSETLSHNRHIESIRVLLGFDSCLAIDVEGRSGGLAVFWKDSSKCRVLNYTRNFINMLVEDEQWGEWRLTCYYGYPERSRRRAAWDLLRALVSDCDLTDIPIEGHQFTWIKSRGTPHVIEERLDRAMANTSWLQLFPQVRLTNLLASHSDHSPILLQCKPIIRTLINHSFRFENSWLKEPDLEDVVVEGWGGGRENLEVVDRVTRCANKLQRWGKKKRIRFKEEIDECVRRMNELRGNQDEEGSIQYQELSERHATLLIQEEGYWKQRAKMHCLQEGDTNTRFFHMSATVRSKKKKVTKLIADNGTEAHTQEELCEVAKSYFDTLFKPRDGDHDPVLNLIQPRVTDDDNLVLTAPITKVEIQQALFQMHPDKSPGPDGFNPAFYQRFWEQCSDDIFNAASTWLERGYFPTSLNDTNICLIPKCDNPTSMKDLRPISLCNVLYKMISKVLANRMKCCLDKCVSQEQSAFVEGRSILDNALIATKVIHALKRKTKGRRGELTLKIDISKAYDKVDWVFLRGVMTRMRFTDVWIRWVMMCVSSVNYSMLMNSDRVGPISPECLTALIHQAVGKGDLHGVRICRGAPEVSHLLFEDDCFLFCRANVAEVNELMRILHTYETASGQEVNLVKSEVFISRNMSQAAKEDLSRILGVKLVLGTGIYLGLPSMAGRSKKTIFSYIKDRIWKRINSWRGRELSKADKEIMVKSVLQAIPSYVMSMFILPASFIDDIEKMINAFWWRSGSTNNNNTKGIHWLAWERLACPKAYGGLGFRNFEAFNKAMVAKQVWNIVQNPNSLVAKLIKARYFPRSSLFEAPLGYNLSFAWRSMCQARQILSLGCRWRIGSGDNIRVMHDPLLHGSANRWVPSPQPAGVYQLSVRDLLHENYKAWNIVKVRNLFSRDVAEKIMETPLVRVREDKVVWEEERNGCYSVKSGYKLAMRYLIGSDKYHVMGNWNGIWKAQAPHKARHLLWRLCRGCLPTRSRLLERRVECTLNCPVCDEEIEDELHILFRCAVARDSWSAAGLSSVLHNATYQQTNAMDRIFVVCSNESSDTVGRVTMLLWCIWQNRNDKLWNDNVQMPRQIGRHAFDA</sequence>
<dbReference type="GO" id="GO:0008270">
    <property type="term" value="F:zinc ion binding"/>
    <property type="evidence" value="ECO:0007669"/>
    <property type="project" value="UniProtKB-KW"/>
</dbReference>
<keyword evidence="1" id="KW-0862">Zinc</keyword>
<dbReference type="InterPro" id="IPR026960">
    <property type="entry name" value="RVT-Znf"/>
</dbReference>
<dbReference type="PANTHER" id="PTHR33116">
    <property type="entry name" value="REVERSE TRANSCRIPTASE ZINC-BINDING DOMAIN-CONTAINING PROTEIN-RELATED-RELATED"/>
    <property type="match status" value="1"/>
</dbReference>
<dbReference type="Gene3D" id="3.60.10.10">
    <property type="entry name" value="Endonuclease/exonuclease/phosphatase"/>
    <property type="match status" value="2"/>
</dbReference>
<feature type="compositionally biased region" description="Basic and acidic residues" evidence="2">
    <location>
        <begin position="186"/>
        <end position="195"/>
    </location>
</feature>
<proteinExistence type="predicted"/>
<dbReference type="SUPFAM" id="SSF56219">
    <property type="entry name" value="DNase I-like"/>
    <property type="match status" value="1"/>
</dbReference>
<organism evidence="4 5">
    <name type="scientific">Trifolium subterraneum</name>
    <name type="common">Subterranean clover</name>
    <dbReference type="NCBI Taxonomy" id="3900"/>
    <lineage>
        <taxon>Eukaryota</taxon>
        <taxon>Viridiplantae</taxon>
        <taxon>Streptophyta</taxon>
        <taxon>Embryophyta</taxon>
        <taxon>Tracheophyta</taxon>
        <taxon>Spermatophyta</taxon>
        <taxon>Magnoliopsida</taxon>
        <taxon>eudicotyledons</taxon>
        <taxon>Gunneridae</taxon>
        <taxon>Pentapetalae</taxon>
        <taxon>rosids</taxon>
        <taxon>fabids</taxon>
        <taxon>Fabales</taxon>
        <taxon>Fabaceae</taxon>
        <taxon>Papilionoideae</taxon>
        <taxon>50 kb inversion clade</taxon>
        <taxon>NPAAA clade</taxon>
        <taxon>Hologalegina</taxon>
        <taxon>IRL clade</taxon>
        <taxon>Trifolieae</taxon>
        <taxon>Trifolium</taxon>
    </lineage>
</organism>
<dbReference type="InterPro" id="IPR025836">
    <property type="entry name" value="Zn_knuckle_CX2CX4HX4C"/>
</dbReference>
<dbReference type="InterPro" id="IPR043502">
    <property type="entry name" value="DNA/RNA_pol_sf"/>
</dbReference>
<dbReference type="Proteomes" id="UP000242715">
    <property type="component" value="Unassembled WGS sequence"/>
</dbReference>
<dbReference type="SUPFAM" id="SSF56672">
    <property type="entry name" value="DNA/RNA polymerases"/>
    <property type="match status" value="1"/>
</dbReference>
<accession>A0A2Z6NQR1</accession>
<reference evidence="5" key="1">
    <citation type="journal article" date="2017" name="Front. Plant Sci.">
        <title>Climate Clever Clovers: New Paradigm to Reduce the Environmental Footprint of Ruminants by Breeding Low Methanogenic Forages Utilizing Haplotype Variation.</title>
        <authorList>
            <person name="Kaur P."/>
            <person name="Appels R."/>
            <person name="Bayer P.E."/>
            <person name="Keeble-Gagnere G."/>
            <person name="Wang J."/>
            <person name="Hirakawa H."/>
            <person name="Shirasawa K."/>
            <person name="Vercoe P."/>
            <person name="Stefanova K."/>
            <person name="Durmic Z."/>
            <person name="Nichols P."/>
            <person name="Revell C."/>
            <person name="Isobe S.N."/>
            <person name="Edwards D."/>
            <person name="Erskine W."/>
        </authorList>
    </citation>
    <scope>NUCLEOTIDE SEQUENCE [LARGE SCALE GENOMIC DNA]</scope>
    <source>
        <strain evidence="5">cv. Daliak</strain>
    </source>
</reference>
<dbReference type="Pfam" id="PF14392">
    <property type="entry name" value="zf-CCHC_4"/>
    <property type="match status" value="1"/>
</dbReference>
<dbReference type="EMBL" id="DF973706">
    <property type="protein sequence ID" value="GAU38215.1"/>
    <property type="molecule type" value="Genomic_DNA"/>
</dbReference>
<protein>
    <recommendedName>
        <fullName evidence="3">CCHC-type domain-containing protein</fullName>
    </recommendedName>
</protein>
<feature type="domain" description="CCHC-type" evidence="3">
    <location>
        <begin position="139"/>
        <end position="152"/>
    </location>
</feature>
<dbReference type="InterPro" id="IPR000477">
    <property type="entry name" value="RT_dom"/>
</dbReference>
<dbReference type="PROSITE" id="PS50158">
    <property type="entry name" value="ZF_CCHC"/>
    <property type="match status" value="1"/>
</dbReference>
<evidence type="ECO:0000313" key="4">
    <source>
        <dbReference type="EMBL" id="GAU38215.1"/>
    </source>
</evidence>
<name>A0A2Z6NQR1_TRISU</name>
<dbReference type="InterPro" id="IPR025558">
    <property type="entry name" value="DUF4283"/>
</dbReference>
<dbReference type="GO" id="GO:0003676">
    <property type="term" value="F:nucleic acid binding"/>
    <property type="evidence" value="ECO:0007669"/>
    <property type="project" value="InterPro"/>
</dbReference>
<feature type="compositionally biased region" description="Polar residues" evidence="2">
    <location>
        <begin position="199"/>
        <end position="219"/>
    </location>
</feature>